<keyword evidence="1" id="KW-1133">Transmembrane helix</keyword>
<dbReference type="PANTHER" id="PTHR43689:SF8">
    <property type="entry name" value="ALPHA_BETA-HYDROLASES SUPERFAMILY PROTEIN"/>
    <property type="match status" value="1"/>
</dbReference>
<feature type="domain" description="AB hydrolase-1" evidence="2">
    <location>
        <begin position="33"/>
        <end position="279"/>
    </location>
</feature>
<name>A0ABV3XV97_9RHOB</name>
<accession>A0ABV3XV97</accession>
<sequence length="294" mass="30881">MLRRADPPDPSGRLLSIRGGQVHAHVQGTGPDLVLIHGAGGNLRDFTFHLVGRLAPRYRVIAFDRPGLGHSTPLHENGESPIEQAAVLAEAAELLEVKDAILVGHSYGGAVAMAWALNHPANVAGLVSLAGALMPWKGGLGAWYQIAASGIGGAVVVPLVAALVPRRLAAPVLDKIFAPQHPPAGYAAHLGIELSLRPQALRANVRQVNGLKPHLAAMAPRYPGLSVPIEIVHGTADEIVPIEVHSRPFAARVPSARLTELPGVGHMPHHARPEEAIAAIDRAANRAGRLQPGR</sequence>
<proteinExistence type="predicted"/>
<feature type="transmembrane region" description="Helical" evidence="1">
    <location>
        <begin position="142"/>
        <end position="164"/>
    </location>
</feature>
<dbReference type="Proteomes" id="UP001560019">
    <property type="component" value="Unassembled WGS sequence"/>
</dbReference>
<evidence type="ECO:0000313" key="4">
    <source>
        <dbReference type="Proteomes" id="UP001560019"/>
    </source>
</evidence>
<comment type="caution">
    <text evidence="3">The sequence shown here is derived from an EMBL/GenBank/DDBJ whole genome shotgun (WGS) entry which is preliminary data.</text>
</comment>
<evidence type="ECO:0000256" key="1">
    <source>
        <dbReference type="SAM" id="Phobius"/>
    </source>
</evidence>
<protein>
    <submittedName>
        <fullName evidence="3">Pimeloyl-ACP methyl ester carboxylesterase</fullName>
    </submittedName>
</protein>
<dbReference type="InterPro" id="IPR000639">
    <property type="entry name" value="Epox_hydrolase-like"/>
</dbReference>
<dbReference type="EMBL" id="JBEHHI010000002">
    <property type="protein sequence ID" value="MEX5729004.1"/>
    <property type="molecule type" value="Genomic_DNA"/>
</dbReference>
<keyword evidence="1" id="KW-0812">Transmembrane</keyword>
<evidence type="ECO:0000259" key="2">
    <source>
        <dbReference type="Pfam" id="PF12697"/>
    </source>
</evidence>
<dbReference type="PRINTS" id="PR00412">
    <property type="entry name" value="EPOXHYDRLASE"/>
</dbReference>
<dbReference type="InterPro" id="IPR000073">
    <property type="entry name" value="AB_hydrolase_1"/>
</dbReference>
<keyword evidence="1" id="KW-0472">Membrane</keyword>
<organism evidence="3 4">
    <name type="scientific">Rhodovulum iodosum</name>
    <dbReference type="NCBI Taxonomy" id="68291"/>
    <lineage>
        <taxon>Bacteria</taxon>
        <taxon>Pseudomonadati</taxon>
        <taxon>Pseudomonadota</taxon>
        <taxon>Alphaproteobacteria</taxon>
        <taxon>Rhodobacterales</taxon>
        <taxon>Paracoccaceae</taxon>
        <taxon>Rhodovulum</taxon>
    </lineage>
</organism>
<dbReference type="Gene3D" id="3.40.50.1820">
    <property type="entry name" value="alpha/beta hydrolase"/>
    <property type="match status" value="1"/>
</dbReference>
<keyword evidence="4" id="KW-1185">Reference proteome</keyword>
<dbReference type="PANTHER" id="PTHR43689">
    <property type="entry name" value="HYDROLASE"/>
    <property type="match status" value="1"/>
</dbReference>
<dbReference type="Pfam" id="PF12697">
    <property type="entry name" value="Abhydrolase_6"/>
    <property type="match status" value="1"/>
</dbReference>
<gene>
    <name evidence="3" type="ORF">Ga0609869_002357</name>
</gene>
<dbReference type="SUPFAM" id="SSF53474">
    <property type="entry name" value="alpha/beta-Hydrolases"/>
    <property type="match status" value="1"/>
</dbReference>
<dbReference type="PRINTS" id="PR00111">
    <property type="entry name" value="ABHYDROLASE"/>
</dbReference>
<dbReference type="RefSeq" id="WP_125404150.1">
    <property type="nucleotide sequence ID" value="NZ_JBEHHI010000002.1"/>
</dbReference>
<dbReference type="InterPro" id="IPR029058">
    <property type="entry name" value="AB_hydrolase_fold"/>
</dbReference>
<reference evidence="3 4" key="1">
    <citation type="submission" date="2024-06" db="EMBL/GenBank/DDBJ databases">
        <title>Genome of Rhodovulum iodosum, a marine photoferrotroph.</title>
        <authorList>
            <person name="Bianchini G."/>
            <person name="Nikeleit V."/>
            <person name="Kappler A."/>
            <person name="Bryce C."/>
            <person name="Sanchez-Baracaldo P."/>
        </authorList>
    </citation>
    <scope>NUCLEOTIDE SEQUENCE [LARGE SCALE GENOMIC DNA]</scope>
    <source>
        <strain evidence="3 4">UT/N1</strain>
    </source>
</reference>
<evidence type="ECO:0000313" key="3">
    <source>
        <dbReference type="EMBL" id="MEX5729004.1"/>
    </source>
</evidence>